<dbReference type="AlphaFoldDB" id="M2MF68"/>
<feature type="compositionally biased region" description="Basic and acidic residues" evidence="1">
    <location>
        <begin position="121"/>
        <end position="147"/>
    </location>
</feature>
<gene>
    <name evidence="3" type="ORF">BAUCODRAFT_149279</name>
</gene>
<proteinExistence type="predicted"/>
<dbReference type="RefSeq" id="XP_007677811.1">
    <property type="nucleotide sequence ID" value="XM_007679621.1"/>
</dbReference>
<accession>M2MF68</accession>
<reference evidence="3 4" key="1">
    <citation type="journal article" date="2012" name="PLoS Pathog.">
        <title>Diverse lifestyles and strategies of plant pathogenesis encoded in the genomes of eighteen Dothideomycetes fungi.</title>
        <authorList>
            <person name="Ohm R.A."/>
            <person name="Feau N."/>
            <person name="Henrissat B."/>
            <person name="Schoch C.L."/>
            <person name="Horwitz B.A."/>
            <person name="Barry K.W."/>
            <person name="Condon B.J."/>
            <person name="Copeland A.C."/>
            <person name="Dhillon B."/>
            <person name="Glaser F."/>
            <person name="Hesse C.N."/>
            <person name="Kosti I."/>
            <person name="LaButti K."/>
            <person name="Lindquist E.A."/>
            <person name="Lucas S."/>
            <person name="Salamov A.A."/>
            <person name="Bradshaw R.E."/>
            <person name="Ciuffetti L."/>
            <person name="Hamelin R.C."/>
            <person name="Kema G.H.J."/>
            <person name="Lawrence C."/>
            <person name="Scott J.A."/>
            <person name="Spatafora J.W."/>
            <person name="Turgeon B.G."/>
            <person name="de Wit P.J.G.M."/>
            <person name="Zhong S."/>
            <person name="Goodwin S.B."/>
            <person name="Grigoriev I.V."/>
        </authorList>
    </citation>
    <scope>NUCLEOTIDE SEQUENCE [LARGE SCALE GENOMIC DNA]</scope>
    <source>
        <strain evidence="3 4">UAMH 10762</strain>
    </source>
</reference>
<feature type="compositionally biased region" description="Low complexity" evidence="1">
    <location>
        <begin position="26"/>
        <end position="44"/>
    </location>
</feature>
<evidence type="ECO:0000313" key="4">
    <source>
        <dbReference type="Proteomes" id="UP000011761"/>
    </source>
</evidence>
<organism evidence="3 4">
    <name type="scientific">Baudoinia panamericana (strain UAMH 10762)</name>
    <name type="common">Angels' share fungus</name>
    <name type="synonym">Baudoinia compniacensis (strain UAMH 10762)</name>
    <dbReference type="NCBI Taxonomy" id="717646"/>
    <lineage>
        <taxon>Eukaryota</taxon>
        <taxon>Fungi</taxon>
        <taxon>Dikarya</taxon>
        <taxon>Ascomycota</taxon>
        <taxon>Pezizomycotina</taxon>
        <taxon>Dothideomycetes</taxon>
        <taxon>Dothideomycetidae</taxon>
        <taxon>Mycosphaerellales</taxon>
        <taxon>Teratosphaeriaceae</taxon>
        <taxon>Baudoinia</taxon>
    </lineage>
</organism>
<feature type="region of interest" description="Disordered" evidence="1">
    <location>
        <begin position="26"/>
        <end position="46"/>
    </location>
</feature>
<keyword evidence="2" id="KW-0812">Transmembrane</keyword>
<protein>
    <submittedName>
        <fullName evidence="3">Uncharacterized protein</fullName>
    </submittedName>
</protein>
<evidence type="ECO:0000256" key="2">
    <source>
        <dbReference type="SAM" id="Phobius"/>
    </source>
</evidence>
<dbReference type="Proteomes" id="UP000011761">
    <property type="component" value="Unassembled WGS sequence"/>
</dbReference>
<dbReference type="HOGENOM" id="CLU_1767730_0_0_1"/>
<name>M2MF68_BAUPA</name>
<keyword evidence="2" id="KW-1133">Transmembrane helix</keyword>
<sequence length="147" mass="15667">MGRFTNTLQSVLTTLRQPSASAHVLSTSGLSTTSSTETSHATNSGDNSLNVVIDVFQIILAAVGIGTAIYYGRQQVKSFRNRLGSESHGLPDVESQSHHAVHQVNRTDVSLKHGRSLTGAVEHKAMEGGAETDRGRAVPDDDRSKDA</sequence>
<dbReference type="GeneID" id="19108945"/>
<keyword evidence="2" id="KW-0472">Membrane</keyword>
<keyword evidence="4" id="KW-1185">Reference proteome</keyword>
<feature type="transmembrane region" description="Helical" evidence="2">
    <location>
        <begin position="51"/>
        <end position="72"/>
    </location>
</feature>
<dbReference type="KEGG" id="bcom:BAUCODRAFT_149279"/>
<feature type="region of interest" description="Disordered" evidence="1">
    <location>
        <begin position="105"/>
        <end position="147"/>
    </location>
</feature>
<evidence type="ECO:0000256" key="1">
    <source>
        <dbReference type="SAM" id="MobiDB-lite"/>
    </source>
</evidence>
<dbReference type="EMBL" id="KB445557">
    <property type="protein sequence ID" value="EMC95276.1"/>
    <property type="molecule type" value="Genomic_DNA"/>
</dbReference>
<evidence type="ECO:0000313" key="3">
    <source>
        <dbReference type="EMBL" id="EMC95276.1"/>
    </source>
</evidence>